<dbReference type="GO" id="GO:0065003">
    <property type="term" value="P:protein-containing complex assembly"/>
    <property type="evidence" value="ECO:0007669"/>
    <property type="project" value="InterPro"/>
</dbReference>
<organism evidence="7 8">
    <name type="scientific">Litoreibacter roseus</name>
    <dbReference type="NCBI Taxonomy" id="2601869"/>
    <lineage>
        <taxon>Bacteria</taxon>
        <taxon>Pseudomonadati</taxon>
        <taxon>Pseudomonadota</taxon>
        <taxon>Alphaproteobacteria</taxon>
        <taxon>Rhodobacterales</taxon>
        <taxon>Roseobacteraceae</taxon>
        <taxon>Litoreibacter</taxon>
    </lineage>
</organism>
<dbReference type="InterPro" id="IPR007864">
    <property type="entry name" value="UreE_C_dom"/>
</dbReference>
<dbReference type="HAMAP" id="MF_00822">
    <property type="entry name" value="UreE"/>
    <property type="match status" value="1"/>
</dbReference>
<evidence type="ECO:0000256" key="1">
    <source>
        <dbReference type="ARBA" id="ARBA00004496"/>
    </source>
</evidence>
<keyword evidence="2 5" id="KW-0963">Cytoplasm</keyword>
<dbReference type="OrthoDB" id="9802215at2"/>
<proteinExistence type="inferred from homology"/>
<dbReference type="AlphaFoldDB" id="A0A6N6JF66"/>
<comment type="caution">
    <text evidence="7">The sequence shown here is derived from an EMBL/GenBank/DDBJ whole genome shotgun (WGS) entry which is preliminary data.</text>
</comment>
<dbReference type="GO" id="GO:0016151">
    <property type="term" value="F:nickel cation binding"/>
    <property type="evidence" value="ECO:0007669"/>
    <property type="project" value="UniProtKB-UniRule"/>
</dbReference>
<keyword evidence="8" id="KW-1185">Reference proteome</keyword>
<dbReference type="InterPro" id="IPR004029">
    <property type="entry name" value="UreE_N"/>
</dbReference>
<evidence type="ECO:0000313" key="7">
    <source>
        <dbReference type="EMBL" id="GFE64019.1"/>
    </source>
</evidence>
<dbReference type="InterPro" id="IPR012406">
    <property type="entry name" value="UreE"/>
</dbReference>
<dbReference type="GO" id="GO:0005737">
    <property type="term" value="C:cytoplasm"/>
    <property type="evidence" value="ECO:0007669"/>
    <property type="project" value="UniProtKB-SubCell"/>
</dbReference>
<accession>A0A6N6JF66</accession>
<dbReference type="Pfam" id="PF05194">
    <property type="entry name" value="UreE_C"/>
    <property type="match status" value="1"/>
</dbReference>
<dbReference type="Pfam" id="PF02814">
    <property type="entry name" value="UreE_N"/>
    <property type="match status" value="1"/>
</dbReference>
<dbReference type="Gene3D" id="3.30.70.790">
    <property type="entry name" value="UreE, C-terminal domain"/>
    <property type="match status" value="1"/>
</dbReference>
<dbReference type="InterPro" id="IPR036118">
    <property type="entry name" value="UreE_N_sf"/>
</dbReference>
<dbReference type="GO" id="GO:0006457">
    <property type="term" value="P:protein folding"/>
    <property type="evidence" value="ECO:0007669"/>
    <property type="project" value="InterPro"/>
</dbReference>
<evidence type="ECO:0000256" key="4">
    <source>
        <dbReference type="ARBA" id="ARBA00023186"/>
    </source>
</evidence>
<evidence type="ECO:0000256" key="2">
    <source>
        <dbReference type="ARBA" id="ARBA00022490"/>
    </source>
</evidence>
<evidence type="ECO:0000256" key="3">
    <source>
        <dbReference type="ARBA" id="ARBA00022596"/>
    </source>
</evidence>
<protein>
    <recommendedName>
        <fullName evidence="5">Urease accessory protein UreE</fullName>
    </recommendedName>
</protein>
<evidence type="ECO:0000313" key="8">
    <source>
        <dbReference type="Proteomes" id="UP000436822"/>
    </source>
</evidence>
<feature type="domain" description="UreE urease accessory N-terminal" evidence="6">
    <location>
        <begin position="6"/>
        <end position="67"/>
    </location>
</feature>
<dbReference type="CDD" id="cd00571">
    <property type="entry name" value="UreE"/>
    <property type="match status" value="1"/>
</dbReference>
<comment type="function">
    <text evidence="5">Involved in urease metallocenter assembly. Binds nickel. Probably functions as a nickel donor during metallocenter assembly.</text>
</comment>
<dbReference type="SMART" id="SM00988">
    <property type="entry name" value="UreE_N"/>
    <property type="match status" value="1"/>
</dbReference>
<dbReference type="PIRSF" id="PIRSF036402">
    <property type="entry name" value="Ureas_acces_UreE"/>
    <property type="match status" value="1"/>
</dbReference>
<dbReference type="GO" id="GO:0051082">
    <property type="term" value="F:unfolded protein binding"/>
    <property type="evidence" value="ECO:0007669"/>
    <property type="project" value="UniProtKB-UniRule"/>
</dbReference>
<reference evidence="7 8" key="1">
    <citation type="submission" date="2019-12" db="EMBL/GenBank/DDBJ databases">
        <title>Litoreibacter badius sp. nov., a novel bacteriochlorophyll a-containing bacterium in the genus Litoreibacter.</title>
        <authorList>
            <person name="Kanamuro M."/>
            <person name="Takabe Y."/>
            <person name="Mori K."/>
            <person name="Takaichi S."/>
            <person name="Hanada S."/>
        </authorList>
    </citation>
    <scope>NUCLEOTIDE SEQUENCE [LARGE SCALE GENOMIC DNA]</scope>
    <source>
        <strain evidence="7 8">K6</strain>
    </source>
</reference>
<keyword evidence="4 5" id="KW-0143">Chaperone</keyword>
<sequence length="150" mass="16659">MTDLPRAHKIEREARDATDAINLTYDARLLRRKRLTSDAGRAFIVDLPEVISLNHGDAFVLEDGTKILVQAADEALLKVRGHLPRLAWHIGNRHAPCEIADDHLLIQADHVMRQMLEGLGADVAEVMMPFSPEGGAYGEGRTFAHSHVHD</sequence>
<dbReference type="GO" id="GO:0019627">
    <property type="term" value="P:urea metabolic process"/>
    <property type="evidence" value="ECO:0007669"/>
    <property type="project" value="InterPro"/>
</dbReference>
<dbReference type="SUPFAM" id="SSF69287">
    <property type="entry name" value="Urease metallochaperone UreE, N-terminal domain"/>
    <property type="match status" value="1"/>
</dbReference>
<dbReference type="EMBL" id="BLJE01000001">
    <property type="protein sequence ID" value="GFE64019.1"/>
    <property type="molecule type" value="Genomic_DNA"/>
</dbReference>
<comment type="similarity">
    <text evidence="5">Belongs to the UreE family.</text>
</comment>
<dbReference type="Proteomes" id="UP000436822">
    <property type="component" value="Unassembled WGS sequence"/>
</dbReference>
<dbReference type="Gene3D" id="2.60.260.20">
    <property type="entry name" value="Urease metallochaperone UreE, N-terminal domain"/>
    <property type="match status" value="1"/>
</dbReference>
<dbReference type="RefSeq" id="WP_159804894.1">
    <property type="nucleotide sequence ID" value="NZ_BLJE01000001.1"/>
</dbReference>
<keyword evidence="3 5" id="KW-0533">Nickel</keyword>
<evidence type="ECO:0000259" key="6">
    <source>
        <dbReference type="SMART" id="SM00988"/>
    </source>
</evidence>
<comment type="subcellular location">
    <subcellularLocation>
        <location evidence="1 5">Cytoplasm</location>
    </subcellularLocation>
</comment>
<name>A0A6N6JF66_9RHOB</name>
<dbReference type="SUPFAM" id="SSF69737">
    <property type="entry name" value="Urease metallochaperone UreE, C-terminal domain"/>
    <property type="match status" value="1"/>
</dbReference>
<evidence type="ECO:0000256" key="5">
    <source>
        <dbReference type="HAMAP-Rule" id="MF_00822"/>
    </source>
</evidence>
<gene>
    <name evidence="5" type="primary">ureE</name>
    <name evidence="7" type="ORF">KIN_10930</name>
</gene>